<evidence type="ECO:0000313" key="6">
    <source>
        <dbReference type="Proteomes" id="UP000637359"/>
    </source>
</evidence>
<dbReference type="NCBIfam" id="TIGR00573">
    <property type="entry name" value="dnaq"/>
    <property type="match status" value="1"/>
</dbReference>
<dbReference type="GO" id="GO:0006260">
    <property type="term" value="P:DNA replication"/>
    <property type="evidence" value="ECO:0007669"/>
    <property type="project" value="InterPro"/>
</dbReference>
<dbReference type="SUPFAM" id="SSF53098">
    <property type="entry name" value="Ribonuclease H-like"/>
    <property type="match status" value="1"/>
</dbReference>
<protein>
    <submittedName>
        <fullName evidence="5">3'-5' exonuclease</fullName>
    </submittedName>
</protein>
<dbReference type="Gene3D" id="3.30.420.10">
    <property type="entry name" value="Ribonuclease H-like superfamily/Ribonuclease H"/>
    <property type="match status" value="1"/>
</dbReference>
<keyword evidence="3 5" id="KW-0269">Exonuclease</keyword>
<dbReference type="PANTHER" id="PTHR30231">
    <property type="entry name" value="DNA POLYMERASE III SUBUNIT EPSILON"/>
    <property type="match status" value="1"/>
</dbReference>
<name>A0A923L4W6_9BACI</name>
<evidence type="ECO:0000313" key="5">
    <source>
        <dbReference type="EMBL" id="MBC5636524.1"/>
    </source>
</evidence>
<dbReference type="CDD" id="cd06130">
    <property type="entry name" value="DNA_pol_III_epsilon_like"/>
    <property type="match status" value="1"/>
</dbReference>
<reference evidence="5" key="1">
    <citation type="submission" date="2020-08" db="EMBL/GenBank/DDBJ databases">
        <title>Genome public.</title>
        <authorList>
            <person name="Liu C."/>
            <person name="Sun Q."/>
        </authorList>
    </citation>
    <scope>NUCLEOTIDE SEQUENCE</scope>
    <source>
        <strain evidence="5">BX22</strain>
    </source>
</reference>
<dbReference type="GO" id="GO:0003887">
    <property type="term" value="F:DNA-directed DNA polymerase activity"/>
    <property type="evidence" value="ECO:0007669"/>
    <property type="project" value="InterPro"/>
</dbReference>
<accession>A0A923L4W6</accession>
<dbReference type="InterPro" id="IPR013520">
    <property type="entry name" value="Ribonucl_H"/>
</dbReference>
<dbReference type="EMBL" id="JACOOL010000004">
    <property type="protein sequence ID" value="MBC5636524.1"/>
    <property type="molecule type" value="Genomic_DNA"/>
</dbReference>
<dbReference type="PANTHER" id="PTHR30231:SF42">
    <property type="entry name" value="EXONUCLEASE"/>
    <property type="match status" value="1"/>
</dbReference>
<organism evidence="5 6">
    <name type="scientific">Ornithinibacillus hominis</name>
    <dbReference type="NCBI Taxonomy" id="2763055"/>
    <lineage>
        <taxon>Bacteria</taxon>
        <taxon>Bacillati</taxon>
        <taxon>Bacillota</taxon>
        <taxon>Bacilli</taxon>
        <taxon>Bacillales</taxon>
        <taxon>Bacillaceae</taxon>
        <taxon>Ornithinibacillus</taxon>
    </lineage>
</organism>
<dbReference type="GO" id="GO:0003677">
    <property type="term" value="F:DNA binding"/>
    <property type="evidence" value="ECO:0007669"/>
    <property type="project" value="InterPro"/>
</dbReference>
<dbReference type="GO" id="GO:0008408">
    <property type="term" value="F:3'-5' exonuclease activity"/>
    <property type="evidence" value="ECO:0007669"/>
    <property type="project" value="TreeGrafter"/>
</dbReference>
<dbReference type="GO" id="GO:0005829">
    <property type="term" value="C:cytosol"/>
    <property type="evidence" value="ECO:0007669"/>
    <property type="project" value="TreeGrafter"/>
</dbReference>
<dbReference type="AlphaFoldDB" id="A0A923L4W6"/>
<keyword evidence="6" id="KW-1185">Reference proteome</keyword>
<feature type="domain" description="Exonuclease" evidence="4">
    <location>
        <begin position="2"/>
        <end position="165"/>
    </location>
</feature>
<evidence type="ECO:0000259" key="4">
    <source>
        <dbReference type="SMART" id="SM00479"/>
    </source>
</evidence>
<dbReference type="InterPro" id="IPR012337">
    <property type="entry name" value="RNaseH-like_sf"/>
</dbReference>
<dbReference type="FunFam" id="3.30.420.10:FF:000045">
    <property type="entry name" value="3'-5' exonuclease DinG"/>
    <property type="match status" value="1"/>
</dbReference>
<evidence type="ECO:0000256" key="1">
    <source>
        <dbReference type="ARBA" id="ARBA00022722"/>
    </source>
</evidence>
<dbReference type="Proteomes" id="UP000637359">
    <property type="component" value="Unassembled WGS sequence"/>
</dbReference>
<comment type="caution">
    <text evidence="5">The sequence shown here is derived from an EMBL/GenBank/DDBJ whole genome shotgun (WGS) entry which is preliminary data.</text>
</comment>
<sequence>MNFVSIDFETANEKRHSPCAVGIVIADEKEILDEYYSLINPETYFNPFNIRVHGIVEEDVLDARTFSEIWPTLETYLSGNLVVAHNASFDMSVIRQSLDRDSMTYPELDYLCTANIAKYVWPELENHKLNTLAAHHGFALNHHNALEDARVAAKVMQKAMESVESNSIEAFLKQCQITKGRIFERGYYPPKVKRTQKKKPTTLYF</sequence>
<evidence type="ECO:0000256" key="3">
    <source>
        <dbReference type="ARBA" id="ARBA00022839"/>
    </source>
</evidence>
<dbReference type="InterPro" id="IPR006054">
    <property type="entry name" value="DnaQ"/>
</dbReference>
<gene>
    <name evidence="5" type="ORF">H8S33_06765</name>
</gene>
<dbReference type="RefSeq" id="WP_186869234.1">
    <property type="nucleotide sequence ID" value="NZ_JACOOL010000004.1"/>
</dbReference>
<evidence type="ECO:0000256" key="2">
    <source>
        <dbReference type="ARBA" id="ARBA00022801"/>
    </source>
</evidence>
<dbReference type="InterPro" id="IPR036397">
    <property type="entry name" value="RNaseH_sf"/>
</dbReference>
<keyword evidence="1" id="KW-0540">Nuclease</keyword>
<proteinExistence type="predicted"/>
<keyword evidence="2" id="KW-0378">Hydrolase</keyword>
<dbReference type="SMART" id="SM00479">
    <property type="entry name" value="EXOIII"/>
    <property type="match status" value="1"/>
</dbReference>
<dbReference type="Pfam" id="PF00929">
    <property type="entry name" value="RNase_T"/>
    <property type="match status" value="1"/>
</dbReference>